<sequence>MRKDILENVKINGQPFHKLIVITDDDNNVLLLPLLYAVHLDRIGTSFRYIQRKDDDGKEYKELAEGILSESSIPTYFSYISKFHNYLNELAKSVENISTHQVYKCDSYFVNDYLNDFLVESGIKSIDEHKAALDGYFNFLSHIGICHSLDLAIYAKSRQRVAELDETKNVIKYVSRDHRHLLQMACKSKAEKLILRMGHEVGLRAAENCGLLLKKEKETDTNNGLQSLFDQLEEDKNKSKFRYHLQGKYTKNGRPRDIYFNKELLLALKDYVETERQDMIDVNDYQHDYLFVRSDNGCEGLPIATWHASNVFSKRKVNIPGLDQELTYHALRHTFATELFYQNLLDKSGRETRSESAALINVAIRLGHKLDRKEGKAPSTTTIYIRLLEEMKDIEGMAA</sequence>
<keyword evidence="2" id="KW-0229">DNA integration</keyword>
<evidence type="ECO:0000313" key="6">
    <source>
        <dbReference type="EMBL" id="GLX83043.1"/>
    </source>
</evidence>
<dbReference type="Gene3D" id="1.10.443.10">
    <property type="entry name" value="Intergrase catalytic core"/>
    <property type="match status" value="1"/>
</dbReference>
<accession>A0ABQ6H4I1</accession>
<dbReference type="Pfam" id="PF00589">
    <property type="entry name" value="Phage_integrase"/>
    <property type="match status" value="1"/>
</dbReference>
<protein>
    <recommendedName>
        <fullName evidence="5">Tyr recombinase domain-containing protein</fullName>
    </recommendedName>
</protein>
<evidence type="ECO:0000256" key="3">
    <source>
        <dbReference type="ARBA" id="ARBA00023125"/>
    </source>
</evidence>
<feature type="domain" description="Tyr recombinase" evidence="5">
    <location>
        <begin position="157"/>
        <end position="397"/>
    </location>
</feature>
<dbReference type="Proteomes" id="UP001157133">
    <property type="component" value="Unassembled WGS sequence"/>
</dbReference>
<evidence type="ECO:0000313" key="7">
    <source>
        <dbReference type="Proteomes" id="UP001157133"/>
    </source>
</evidence>
<keyword evidence="4" id="KW-0233">DNA recombination</keyword>
<name>A0ABQ6H4I1_9GAMM</name>
<dbReference type="CDD" id="cd00397">
    <property type="entry name" value="DNA_BRE_C"/>
    <property type="match status" value="1"/>
</dbReference>
<dbReference type="SUPFAM" id="SSF56349">
    <property type="entry name" value="DNA breaking-rejoining enzymes"/>
    <property type="match status" value="1"/>
</dbReference>
<evidence type="ECO:0000256" key="2">
    <source>
        <dbReference type="ARBA" id="ARBA00022908"/>
    </source>
</evidence>
<comment type="similarity">
    <text evidence="1">Belongs to the 'phage' integrase family.</text>
</comment>
<dbReference type="RefSeq" id="WP_284208439.1">
    <property type="nucleotide sequence ID" value="NZ_BSSU01000012.1"/>
</dbReference>
<dbReference type="PANTHER" id="PTHR30349:SF41">
    <property type="entry name" value="INTEGRASE_RECOMBINASE PROTEIN MJ0367-RELATED"/>
    <property type="match status" value="1"/>
</dbReference>
<dbReference type="PANTHER" id="PTHR30349">
    <property type="entry name" value="PHAGE INTEGRASE-RELATED"/>
    <property type="match status" value="1"/>
</dbReference>
<dbReference type="InterPro" id="IPR002104">
    <property type="entry name" value="Integrase_catalytic"/>
</dbReference>
<reference evidence="6 7" key="1">
    <citation type="submission" date="2023-03" db="EMBL/GenBank/DDBJ databases">
        <title>Draft genome sequence of Thalassotalea eurytherma JCM 18482T.</title>
        <authorList>
            <person name="Sawabe T."/>
        </authorList>
    </citation>
    <scope>NUCLEOTIDE SEQUENCE [LARGE SCALE GENOMIC DNA]</scope>
    <source>
        <strain evidence="6 7">JCM 18482</strain>
    </source>
</reference>
<keyword evidence="7" id="KW-1185">Reference proteome</keyword>
<dbReference type="InterPro" id="IPR011010">
    <property type="entry name" value="DNA_brk_join_enz"/>
</dbReference>
<proteinExistence type="inferred from homology"/>
<keyword evidence="3" id="KW-0238">DNA-binding</keyword>
<evidence type="ECO:0000256" key="4">
    <source>
        <dbReference type="ARBA" id="ARBA00023172"/>
    </source>
</evidence>
<evidence type="ECO:0000259" key="5">
    <source>
        <dbReference type="PROSITE" id="PS51898"/>
    </source>
</evidence>
<dbReference type="EMBL" id="BSSU01000012">
    <property type="protein sequence ID" value="GLX83043.1"/>
    <property type="molecule type" value="Genomic_DNA"/>
</dbReference>
<evidence type="ECO:0000256" key="1">
    <source>
        <dbReference type="ARBA" id="ARBA00008857"/>
    </source>
</evidence>
<comment type="caution">
    <text evidence="6">The sequence shown here is derived from an EMBL/GenBank/DDBJ whole genome shotgun (WGS) entry which is preliminary data.</text>
</comment>
<dbReference type="InterPro" id="IPR013762">
    <property type="entry name" value="Integrase-like_cat_sf"/>
</dbReference>
<dbReference type="InterPro" id="IPR050090">
    <property type="entry name" value="Tyrosine_recombinase_XerCD"/>
</dbReference>
<dbReference type="PROSITE" id="PS51898">
    <property type="entry name" value="TYR_RECOMBINASE"/>
    <property type="match status" value="1"/>
</dbReference>
<gene>
    <name evidence="6" type="ORF">theurythT_24950</name>
</gene>
<organism evidence="6 7">
    <name type="scientific">Thalassotalea eurytherma</name>
    <dbReference type="NCBI Taxonomy" id="1144278"/>
    <lineage>
        <taxon>Bacteria</taxon>
        <taxon>Pseudomonadati</taxon>
        <taxon>Pseudomonadota</taxon>
        <taxon>Gammaproteobacteria</taxon>
        <taxon>Alteromonadales</taxon>
        <taxon>Colwelliaceae</taxon>
        <taxon>Thalassotalea</taxon>
    </lineage>
</organism>